<dbReference type="InterPro" id="IPR003343">
    <property type="entry name" value="Big_2"/>
</dbReference>
<dbReference type="Proteomes" id="UP000232227">
    <property type="component" value="Chromosome"/>
</dbReference>
<dbReference type="SMART" id="SM00635">
    <property type="entry name" value="BID_2"/>
    <property type="match status" value="6"/>
</dbReference>
<dbReference type="PROSITE" id="PS51257">
    <property type="entry name" value="PROKAR_LIPOPROTEIN"/>
    <property type="match status" value="1"/>
</dbReference>
<name>A0A291IS02_9MOLU</name>
<proteinExistence type="predicted"/>
<sequence>MKKFLSILASVGLVATSATSVVACGSQTAYGHISGNHPNPGDQKIITDKTRLDLQITQTGYVTIKDPSVEGKEIKVSSANQTIAIAEITGNLITVAALMQGSTKISVICGEKQTIIEVNVQDNRPKVDKVTLSQSSISIKTNETGMVGITSNVPVGVRPSIESSNPNIAIGSIDVDNKSKYVIKIAPLSAGKTTLTVWVLDKSTTLEVMVAPNKKTPTAVEVSDKNPQIKEGETKVITITNPSDLPITDSDTSDYSPAQISSANPSIAMATVSGNTITIAALKVGSTKITVSVEGVSCDINVDVLSSAPNVTSITTNQKVEVIKGQTISDTFSFVAENNNDLVPQIDSEDPNVSLAQVSGNKITYVGNKIGTTVVNLTIGNKSVAIDVTVKTDVPDAQPIKLDCANSIQMAQSDLKRIKITSKVPPGQFVKVSSADDSIAFASPNNTNDGIIVGSTPKLGTTQITIIVANQTKVITVTVVDNTPKVDDITLSKNVSNLEWGEHDIITVNSEIPNGVELMVGSQNAQVAIAEISDKTITIAATGVGTTIITVKALDKTAQISVTIEDNRPKVESVNVKDSSETLEINSSITNTITSSIPKEVKPSIEVDDSSIALATISQDNNNQITIVGLKVGTAKFTIWVLDKSTTFTVTVKDSRPTIDSLTLDKTSLTLPVGTTSTAKITTPIPNGNNAVIKVDDMNTAIANVDGSTIYVAGLKEGTTNVTVTLLGKTTTLTVNVVPVVSNLTLSQNTLEVKNDGVLGTLSINSPASLPIGHKPTIVADDPTIAIAQVSGTSIVVAGIKEGTTKVTVTLANASATFVVTVVDINKLKPTPTNDLNSIIYNKWIWSLYTLDGTSKDDINGEGGNKWTIWKDLVHVNPVGISQDGWNHVNWNVVSDPEGRGTQNPYEQWIKLTPNDKTFTGTATIRVTSDYDPNEQIPGQRKHYKAIAGLIYAETQSVLDFNDYKQYINYDAKAKKYNISSIWLNRTLFGDNKNYTYPGTNYTNPDGVSAILANPQISSNYYHAAITPYWPSTQKVNFRLGVWSIAGQNKISETSNVDVIVRPALYDYEDIFGDYNQAPGLGDVIGSGNPKDYNQFGAFEKINWQINGALNRNSPSNEPKETHLAYRLGNQNIAAKNMNNVPSQGMFSNGSSSQIRRYKNYWNYDKSWYSPITQGFDYQVIITDWYGNKYTQSANPDGTQNQVVTNSGTGRQGSFSSQLTTGYKIKLQGLCNDRTSANGIALVSDYVDIDYNLTTDISRIVTQQALADVLRVGTPISDVQNGIINYITNYSNSDEYIQLQNAKIGVDYWIQFLKSDFTAHTSDYLWPGDIIKVIPYSNSVFFNYNNNAILHSF</sequence>
<reference evidence="1 2" key="1">
    <citation type="submission" date="2017-09" db="EMBL/GenBank/DDBJ databases">
        <title>SPAdes assembly of the Mesoplasma lactucae genome.</title>
        <authorList>
            <person name="Knight T.F."/>
            <person name="Rubinstein R."/>
            <person name="Citino T."/>
        </authorList>
    </citation>
    <scope>NUCLEOTIDE SEQUENCE [LARGE SCALE GENOMIC DNA]</scope>
    <source>
        <strain evidence="1 2">831-C4</strain>
    </source>
</reference>
<evidence type="ECO:0000313" key="2">
    <source>
        <dbReference type="Proteomes" id="UP000232227"/>
    </source>
</evidence>
<accession>A0A291IS02</accession>
<keyword evidence="2" id="KW-1185">Reference proteome</keyword>
<evidence type="ECO:0000313" key="1">
    <source>
        <dbReference type="EMBL" id="ATG97579.1"/>
    </source>
</evidence>
<dbReference type="EMBL" id="CP023668">
    <property type="protein sequence ID" value="ATG97579.1"/>
    <property type="molecule type" value="Genomic_DNA"/>
</dbReference>
<dbReference type="SUPFAM" id="SSF49373">
    <property type="entry name" value="Invasin/intimin cell-adhesion fragments"/>
    <property type="match status" value="1"/>
</dbReference>
<dbReference type="NCBIfam" id="NF038029">
    <property type="entry name" value="LP_plasma"/>
    <property type="match status" value="1"/>
</dbReference>
<dbReference type="RefSeq" id="WP_096862867.1">
    <property type="nucleotide sequence ID" value="NZ_CP023668.1"/>
</dbReference>
<gene>
    <name evidence="1" type="ORF">CP520_02330</name>
</gene>
<dbReference type="Gene3D" id="2.60.40.1080">
    <property type="match status" value="2"/>
</dbReference>
<dbReference type="InterPro" id="IPR054816">
    <property type="entry name" value="Lipoprotein_mollicutes-type_CS"/>
</dbReference>
<organism evidence="1 2">
    <name type="scientific">Mesoplasma lactucae ATCC 49193</name>
    <dbReference type="NCBI Taxonomy" id="81460"/>
    <lineage>
        <taxon>Bacteria</taxon>
        <taxon>Bacillati</taxon>
        <taxon>Mycoplasmatota</taxon>
        <taxon>Mollicutes</taxon>
        <taxon>Entomoplasmatales</taxon>
        <taxon>Entomoplasmataceae</taxon>
        <taxon>Mesoplasma</taxon>
    </lineage>
</organism>
<protein>
    <submittedName>
        <fullName evidence="1">Uncharacterized protein</fullName>
    </submittedName>
</protein>
<dbReference type="InterPro" id="IPR008964">
    <property type="entry name" value="Invasin/intimin_cell_adhesion"/>
</dbReference>
<dbReference type="KEGG" id="mlac:CP520_02330"/>